<dbReference type="Proteomes" id="UP000092154">
    <property type="component" value="Unassembled WGS sequence"/>
</dbReference>
<dbReference type="AlphaFoldDB" id="A0A1B7MXZ5"/>
<feature type="region of interest" description="Disordered" evidence="1">
    <location>
        <begin position="213"/>
        <end position="232"/>
    </location>
</feature>
<dbReference type="STRING" id="1314800.A0A1B7MXZ5"/>
<dbReference type="EMBL" id="KV448349">
    <property type="protein sequence ID" value="OAX37483.1"/>
    <property type="molecule type" value="Genomic_DNA"/>
</dbReference>
<feature type="compositionally biased region" description="Low complexity" evidence="1">
    <location>
        <begin position="296"/>
        <end position="323"/>
    </location>
</feature>
<evidence type="ECO:0000313" key="3">
    <source>
        <dbReference type="Proteomes" id="UP000092154"/>
    </source>
</evidence>
<feature type="region of interest" description="Disordered" evidence="1">
    <location>
        <begin position="377"/>
        <end position="421"/>
    </location>
</feature>
<organism evidence="2 3">
    <name type="scientific">Rhizopogon vinicolor AM-OR11-026</name>
    <dbReference type="NCBI Taxonomy" id="1314800"/>
    <lineage>
        <taxon>Eukaryota</taxon>
        <taxon>Fungi</taxon>
        <taxon>Dikarya</taxon>
        <taxon>Basidiomycota</taxon>
        <taxon>Agaricomycotina</taxon>
        <taxon>Agaricomycetes</taxon>
        <taxon>Agaricomycetidae</taxon>
        <taxon>Boletales</taxon>
        <taxon>Suillineae</taxon>
        <taxon>Rhizopogonaceae</taxon>
        <taxon>Rhizopogon</taxon>
    </lineage>
</organism>
<accession>A0A1B7MXZ5</accession>
<evidence type="ECO:0000313" key="2">
    <source>
        <dbReference type="EMBL" id="OAX37483.1"/>
    </source>
</evidence>
<feature type="region of interest" description="Disordered" evidence="1">
    <location>
        <begin position="258"/>
        <end position="360"/>
    </location>
</feature>
<feature type="compositionally biased region" description="Polar residues" evidence="1">
    <location>
        <begin position="264"/>
        <end position="274"/>
    </location>
</feature>
<dbReference type="OrthoDB" id="3244370at2759"/>
<gene>
    <name evidence="2" type="ORF">K503DRAFT_230307</name>
</gene>
<sequence>MDFVAAGAQAYHQGPISPESWKRAVYRSAPEQFYVGVLPPEKQGGSYNYGLRIYPIRDDNASVSTHSTSSKGSHLEYDIWRKWEDCLWFQDTLESEYTLMAREKRTRLAAGKGVKKDGMYIQSDQAASFESLPPGPDPLSVARDIHQHIPKLTKKGTLFRASQATIDQRHNEFRAMINAFFQDDLPMLLKELMATRTFTDFFGFWRRDHDRAVKTQKDQTPPTKNPRRSVSSSMLSAYFSASTPVLSDVMPSSASVIGSLKPGSGNSDSLSSEQSLKDQPMARPRVNGHPAPLITSSPSRSSKSTVSSLSSAPISPLSASPRRPSGRKPVIVTHEPPFTFGHNPYHTSDGYASDRPTSTLVPLPEDREIEIGKAISTEYQQTRRRAGSVASQTNYPPRSPSDVSDYAELPSNGSPARSTRYARCSWQTTSSVSSSRAADYLAELDVNFTLPHPHPERAHRPRASMCSVASYRTDTSTDAVIPRSYASSTVQSVRTAQFRHSMPFPDEEEWAEGEPWADESACGEDDLLDAYFSDAIPPTPLNGSETPTGDSYFHLQHHDSYTSLAYMRRASLSTSISSGSTGSCDESAIAIKAMYENIIIIIRVPRSSSFTEVRQRLYDKFVRQEGVPLSETFVVALLVPAPARSGVRPRASSLWSIGAADKDAVLQFVKSNDDWDQAIYKYGNKILLRVIGSRA</sequence>
<dbReference type="InParanoid" id="A0A1B7MXZ5"/>
<reference evidence="2 3" key="1">
    <citation type="submission" date="2016-06" db="EMBL/GenBank/DDBJ databases">
        <title>Comparative genomics of the ectomycorrhizal sister species Rhizopogon vinicolor and Rhizopogon vesiculosus (Basidiomycota: Boletales) reveals a divergence of the mating type B locus.</title>
        <authorList>
            <consortium name="DOE Joint Genome Institute"/>
            <person name="Mujic A.B."/>
            <person name="Kuo A."/>
            <person name="Tritt A."/>
            <person name="Lipzen A."/>
            <person name="Chen C."/>
            <person name="Johnson J."/>
            <person name="Sharma A."/>
            <person name="Barry K."/>
            <person name="Grigoriev I.V."/>
            <person name="Spatafora J.W."/>
        </authorList>
    </citation>
    <scope>NUCLEOTIDE SEQUENCE [LARGE SCALE GENOMIC DNA]</scope>
    <source>
        <strain evidence="2 3">AM-OR11-026</strain>
    </source>
</reference>
<protein>
    <recommendedName>
        <fullName evidence="4">PX domain-containing protein</fullName>
    </recommendedName>
</protein>
<name>A0A1B7MXZ5_9AGAM</name>
<proteinExistence type="predicted"/>
<evidence type="ECO:0000256" key="1">
    <source>
        <dbReference type="SAM" id="MobiDB-lite"/>
    </source>
</evidence>
<keyword evidence="3" id="KW-1185">Reference proteome</keyword>
<evidence type="ECO:0008006" key="4">
    <source>
        <dbReference type="Google" id="ProtNLM"/>
    </source>
</evidence>